<evidence type="ECO:0000313" key="2">
    <source>
        <dbReference type="EMBL" id="NKY24106.1"/>
    </source>
</evidence>
<keyword evidence="3" id="KW-1185">Reference proteome</keyword>
<comment type="caution">
    <text evidence="2">The sequence shown here is derived from an EMBL/GenBank/DDBJ whole genome shotgun (WGS) entry which is preliminary data.</text>
</comment>
<organism evidence="2 3">
    <name type="scientific">Cellulomonas denverensis</name>
    <dbReference type="NCBI Taxonomy" id="264297"/>
    <lineage>
        <taxon>Bacteria</taxon>
        <taxon>Bacillati</taxon>
        <taxon>Actinomycetota</taxon>
        <taxon>Actinomycetes</taxon>
        <taxon>Micrococcales</taxon>
        <taxon>Cellulomonadaceae</taxon>
        <taxon>Cellulomonas</taxon>
    </lineage>
</organism>
<evidence type="ECO:0000313" key="3">
    <source>
        <dbReference type="Proteomes" id="UP000581206"/>
    </source>
</evidence>
<name>A0A7X6KXQ1_9CELL</name>
<protein>
    <submittedName>
        <fullName evidence="2">Uncharacterized protein</fullName>
    </submittedName>
</protein>
<feature type="transmembrane region" description="Helical" evidence="1">
    <location>
        <begin position="93"/>
        <end position="117"/>
    </location>
</feature>
<accession>A0A7X6KXQ1</accession>
<dbReference type="Proteomes" id="UP000581206">
    <property type="component" value="Unassembled WGS sequence"/>
</dbReference>
<keyword evidence="1" id="KW-0812">Transmembrane</keyword>
<sequence>MTGRRTAIRRAVLLLTGSGLALAGLITLIVLWVQVATGSMLTGAGQEQPCVAAAAAGTDSAEVRYSVLPPAAECRWAPDGTAEVVPLDAAPAAVSWIAAGAVLAGVVLLAVVGLSVWRERRMPGSSRSGRNGR</sequence>
<dbReference type="EMBL" id="JAAXOX010000012">
    <property type="protein sequence ID" value="NKY24106.1"/>
    <property type="molecule type" value="Genomic_DNA"/>
</dbReference>
<evidence type="ECO:0000256" key="1">
    <source>
        <dbReference type="SAM" id="Phobius"/>
    </source>
</evidence>
<dbReference type="AlphaFoldDB" id="A0A7X6KXQ1"/>
<keyword evidence="1" id="KW-0472">Membrane</keyword>
<dbReference type="RefSeq" id="WP_168631240.1">
    <property type="nucleotide sequence ID" value="NZ_BONL01000008.1"/>
</dbReference>
<reference evidence="2 3" key="1">
    <citation type="submission" date="2020-04" db="EMBL/GenBank/DDBJ databases">
        <title>MicrobeNet Type strains.</title>
        <authorList>
            <person name="Nicholson A.C."/>
        </authorList>
    </citation>
    <scope>NUCLEOTIDE SEQUENCE [LARGE SCALE GENOMIC DNA]</scope>
    <source>
        <strain evidence="2 3">ATCC BAA-788</strain>
    </source>
</reference>
<keyword evidence="1" id="KW-1133">Transmembrane helix</keyword>
<proteinExistence type="predicted"/>
<feature type="transmembrane region" description="Helical" evidence="1">
    <location>
        <begin position="12"/>
        <end position="33"/>
    </location>
</feature>
<gene>
    <name evidence="2" type="ORF">HGA03_15660</name>
</gene>